<accession>A0A9X9PY89</accession>
<protein>
    <recommendedName>
        <fullName evidence="3">Aspartic peptidase N-terminal domain-containing protein</fullName>
    </recommendedName>
</protein>
<feature type="chain" id="PRO_5040833730" description="Aspartic peptidase N-terminal domain-containing protein" evidence="2">
    <location>
        <begin position="16"/>
        <end position="66"/>
    </location>
</feature>
<proteinExistence type="inferred from homology"/>
<comment type="caution">
    <text evidence="4">The sequence shown here is derived from an EMBL/GenBank/DDBJ whole genome shotgun (WGS) entry which is preliminary data.</text>
</comment>
<feature type="domain" description="Aspartic peptidase N-terminal" evidence="3">
    <location>
        <begin position="19"/>
        <end position="45"/>
    </location>
</feature>
<evidence type="ECO:0000313" key="4">
    <source>
        <dbReference type="EMBL" id="VCW77316.1"/>
    </source>
</evidence>
<dbReference type="GO" id="GO:0004190">
    <property type="term" value="F:aspartic-type endopeptidase activity"/>
    <property type="evidence" value="ECO:0007669"/>
    <property type="project" value="InterPro"/>
</dbReference>
<keyword evidence="2" id="KW-0732">Signal</keyword>
<comment type="similarity">
    <text evidence="1">Belongs to the peptidase A1 family.</text>
</comment>
<dbReference type="Proteomes" id="UP000269945">
    <property type="component" value="Unassembled WGS sequence"/>
</dbReference>
<feature type="signal peptide" evidence="2">
    <location>
        <begin position="1"/>
        <end position="15"/>
    </location>
</feature>
<keyword evidence="5" id="KW-1185">Reference proteome</keyword>
<evidence type="ECO:0000256" key="1">
    <source>
        <dbReference type="ARBA" id="ARBA00007447"/>
    </source>
</evidence>
<evidence type="ECO:0000313" key="5">
    <source>
        <dbReference type="Proteomes" id="UP000269945"/>
    </source>
</evidence>
<feature type="non-terminal residue" evidence="4">
    <location>
        <position position="66"/>
    </location>
</feature>
<evidence type="ECO:0000259" key="3">
    <source>
        <dbReference type="Pfam" id="PF07966"/>
    </source>
</evidence>
<dbReference type="Gene3D" id="6.10.140.60">
    <property type="match status" value="1"/>
</dbReference>
<dbReference type="InterPro" id="IPR012848">
    <property type="entry name" value="Aspartic_peptidase_N"/>
</dbReference>
<dbReference type="EMBL" id="CYRY02008659">
    <property type="protein sequence ID" value="VCW77316.1"/>
    <property type="molecule type" value="Genomic_DNA"/>
</dbReference>
<gene>
    <name evidence="4" type="ORF">BN2614_LOCUS2</name>
</gene>
<organism evidence="4 5">
    <name type="scientific">Gulo gulo</name>
    <name type="common">Wolverine</name>
    <name type="synonym">Gluton</name>
    <dbReference type="NCBI Taxonomy" id="48420"/>
    <lineage>
        <taxon>Eukaryota</taxon>
        <taxon>Metazoa</taxon>
        <taxon>Chordata</taxon>
        <taxon>Craniata</taxon>
        <taxon>Vertebrata</taxon>
        <taxon>Euteleostomi</taxon>
        <taxon>Mammalia</taxon>
        <taxon>Eutheria</taxon>
        <taxon>Laurasiatheria</taxon>
        <taxon>Carnivora</taxon>
        <taxon>Caniformia</taxon>
        <taxon>Musteloidea</taxon>
        <taxon>Mustelidae</taxon>
        <taxon>Guloninae</taxon>
        <taxon>Gulo</taxon>
    </lineage>
</organism>
<sequence length="66" mass="7495">MKWLLLITLVALSECAIIKVPLVRRKSLRKTLLDHGLLEDFLKNHSPNPASKYFPQEAPVMATQPL</sequence>
<reference evidence="4 5" key="1">
    <citation type="submission" date="2018-10" db="EMBL/GenBank/DDBJ databases">
        <authorList>
            <person name="Ekblom R."/>
            <person name="Jareborg N."/>
        </authorList>
    </citation>
    <scope>NUCLEOTIDE SEQUENCE [LARGE SCALE GENOMIC DNA]</scope>
    <source>
        <tissue evidence="4">Muscle</tissue>
    </source>
</reference>
<dbReference type="AlphaFoldDB" id="A0A9X9PY89"/>
<dbReference type="GO" id="GO:0006508">
    <property type="term" value="P:proteolysis"/>
    <property type="evidence" value="ECO:0007669"/>
    <property type="project" value="InterPro"/>
</dbReference>
<name>A0A9X9PY89_GULGU</name>
<evidence type="ECO:0000256" key="2">
    <source>
        <dbReference type="SAM" id="SignalP"/>
    </source>
</evidence>
<dbReference type="Pfam" id="PF07966">
    <property type="entry name" value="A1_Propeptide"/>
    <property type="match status" value="1"/>
</dbReference>